<proteinExistence type="predicted"/>
<gene>
    <name evidence="1" type="ORF">NPE20_04965</name>
</gene>
<evidence type="ECO:0000313" key="1">
    <source>
        <dbReference type="EMBL" id="MCQ6957292.1"/>
    </source>
</evidence>
<dbReference type="EMBL" id="JANHOH010000001">
    <property type="protein sequence ID" value="MCQ6957292.1"/>
    <property type="molecule type" value="Genomic_DNA"/>
</dbReference>
<sequence length="317" mass="36345">MKNKVSLQINLAPVDYPHARYLLEHQLRALAGQVNEIILTVDTRPSKGRFGEGWEKNTDLLDNFLSNEIKSRYAVKIVGVDYSPVMKRKVARFFFGTDYIPDKDFRGGPFYAYFFGLYTAANNLVFHLDSDLFIGGGSTMWVKEAVRFFEDDPSCFIIGPLPGPPHHADVLTDQFVIKKIAPYTWQLGSMSTRVFMTDKGRFTQNKLALTKPPLRGQIMALLGGNSNADLPEHIIGAYMHKHRLKRIDFLGAGKGLWSLHPPYRTGDFYKNLPELITRIEVNDLPAKQQGFYDIIDDVCDWAPARKKMKNNRWWRRI</sequence>
<reference evidence="1 2" key="1">
    <citation type="submission" date="2022-07" db="EMBL/GenBank/DDBJ databases">
        <title>Mucilaginibacter sp. JC4.</title>
        <authorList>
            <person name="Le V."/>
            <person name="Ko S.-R."/>
            <person name="Ahn C.-Y."/>
            <person name="Oh H.-M."/>
        </authorList>
    </citation>
    <scope>NUCLEOTIDE SEQUENCE [LARGE SCALE GENOMIC DNA]</scope>
    <source>
        <strain evidence="1 2">JC4</strain>
    </source>
</reference>
<evidence type="ECO:0000313" key="2">
    <source>
        <dbReference type="Proteomes" id="UP001204376"/>
    </source>
</evidence>
<name>A0ABT1SYG1_9SPHI</name>
<dbReference type="RefSeq" id="WP_256537499.1">
    <property type="nucleotide sequence ID" value="NZ_JANHOH010000001.1"/>
</dbReference>
<dbReference type="Proteomes" id="UP001204376">
    <property type="component" value="Unassembled WGS sequence"/>
</dbReference>
<evidence type="ECO:0008006" key="3">
    <source>
        <dbReference type="Google" id="ProtNLM"/>
    </source>
</evidence>
<protein>
    <recommendedName>
        <fullName evidence="3">Glycosyltransferase family 2 protein</fullName>
    </recommendedName>
</protein>
<accession>A0ABT1SYG1</accession>
<keyword evidence="2" id="KW-1185">Reference proteome</keyword>
<comment type="caution">
    <text evidence="1">The sequence shown here is derived from an EMBL/GenBank/DDBJ whole genome shotgun (WGS) entry which is preliminary data.</text>
</comment>
<organism evidence="1 2">
    <name type="scientific">Mucilaginibacter aquariorum</name>
    <dbReference type="NCBI Taxonomy" id="2967225"/>
    <lineage>
        <taxon>Bacteria</taxon>
        <taxon>Pseudomonadati</taxon>
        <taxon>Bacteroidota</taxon>
        <taxon>Sphingobacteriia</taxon>
        <taxon>Sphingobacteriales</taxon>
        <taxon>Sphingobacteriaceae</taxon>
        <taxon>Mucilaginibacter</taxon>
    </lineage>
</organism>